<feature type="domain" description="TF-B3" evidence="7">
    <location>
        <begin position="181"/>
        <end position="282"/>
    </location>
</feature>
<dbReference type="GO" id="GO:0005634">
    <property type="term" value="C:nucleus"/>
    <property type="evidence" value="ECO:0007669"/>
    <property type="project" value="UniProtKB-SubCell"/>
</dbReference>
<evidence type="ECO:0000313" key="9">
    <source>
        <dbReference type="Proteomes" id="UP001386955"/>
    </source>
</evidence>
<evidence type="ECO:0000256" key="4">
    <source>
        <dbReference type="ARBA" id="ARBA00023163"/>
    </source>
</evidence>
<evidence type="ECO:0000256" key="3">
    <source>
        <dbReference type="ARBA" id="ARBA00023125"/>
    </source>
</evidence>
<feature type="compositionally biased region" description="Polar residues" evidence="6">
    <location>
        <begin position="103"/>
        <end position="117"/>
    </location>
</feature>
<keyword evidence="9" id="KW-1185">Reference proteome</keyword>
<keyword evidence="2" id="KW-0805">Transcription regulation</keyword>
<sequence length="298" mass="34572">MKRIQVILQSPIQDAKLTLPRSFVNQYGKDLSNPVTLVLPNGAEWKVNWTKGDCDTWFHEGWEKFAKHYSLSHGRFLVFRYEGRSQFHVLIFSKSALEIEYPTSKSSTNDGEGTNISHEYAEKNYDTPPQRKNNTEGARREVPVNAKNWSRSKRRNNRALEGIEGSTALDRSKKFKSDYPFFSRKICQSYLQQDLLNVAASFSKEYLNRLEGSASIVVSEQMDKEWPVRVKYTEISNRTTIVKGWKSIAQEYNLQVGDICAFEMIPPHNTDFAFKMTIFSSHSLSPRFFSYFYLIHKC</sequence>
<evidence type="ECO:0000259" key="7">
    <source>
        <dbReference type="PROSITE" id="PS50863"/>
    </source>
</evidence>
<accession>A0AAN9SWU5</accession>
<dbReference type="PROSITE" id="PS50863">
    <property type="entry name" value="B3"/>
    <property type="match status" value="2"/>
</dbReference>
<dbReference type="Pfam" id="PF02362">
    <property type="entry name" value="B3"/>
    <property type="match status" value="2"/>
</dbReference>
<dbReference type="PANTHER" id="PTHR31920:SF140">
    <property type="entry name" value="B3 DOMAIN-CONTAINING TRANSCRIPTION FACTOR VRN1-LIKE"/>
    <property type="match status" value="1"/>
</dbReference>
<keyword evidence="5" id="KW-0539">Nucleus</keyword>
<dbReference type="Proteomes" id="UP001386955">
    <property type="component" value="Unassembled WGS sequence"/>
</dbReference>
<reference evidence="8 9" key="1">
    <citation type="submission" date="2024-01" db="EMBL/GenBank/DDBJ databases">
        <title>The genomes of 5 underutilized Papilionoideae crops provide insights into root nodulation and disease resistanc.</title>
        <authorList>
            <person name="Jiang F."/>
        </authorList>
    </citation>
    <scope>NUCLEOTIDE SEQUENCE [LARGE SCALE GENOMIC DNA]</scope>
    <source>
        <strain evidence="8">DUOXIRENSHENG_FW03</strain>
        <tissue evidence="8">Leaves</tissue>
    </source>
</reference>
<organism evidence="8 9">
    <name type="scientific">Psophocarpus tetragonolobus</name>
    <name type="common">Winged bean</name>
    <name type="synonym">Dolichos tetragonolobus</name>
    <dbReference type="NCBI Taxonomy" id="3891"/>
    <lineage>
        <taxon>Eukaryota</taxon>
        <taxon>Viridiplantae</taxon>
        <taxon>Streptophyta</taxon>
        <taxon>Embryophyta</taxon>
        <taxon>Tracheophyta</taxon>
        <taxon>Spermatophyta</taxon>
        <taxon>Magnoliopsida</taxon>
        <taxon>eudicotyledons</taxon>
        <taxon>Gunneridae</taxon>
        <taxon>Pentapetalae</taxon>
        <taxon>rosids</taxon>
        <taxon>fabids</taxon>
        <taxon>Fabales</taxon>
        <taxon>Fabaceae</taxon>
        <taxon>Papilionoideae</taxon>
        <taxon>50 kb inversion clade</taxon>
        <taxon>NPAAA clade</taxon>
        <taxon>indigoferoid/millettioid clade</taxon>
        <taxon>Phaseoleae</taxon>
        <taxon>Psophocarpus</taxon>
    </lineage>
</organism>
<proteinExistence type="predicted"/>
<dbReference type="PANTHER" id="PTHR31920">
    <property type="entry name" value="B3 DOMAIN-CONTAINING"/>
    <property type="match status" value="1"/>
</dbReference>
<dbReference type="InterPro" id="IPR015300">
    <property type="entry name" value="DNA-bd_pseudobarrel_sf"/>
</dbReference>
<comment type="caution">
    <text evidence="8">The sequence shown here is derived from an EMBL/GenBank/DDBJ whole genome shotgun (WGS) entry which is preliminary data.</text>
</comment>
<dbReference type="SMART" id="SM01019">
    <property type="entry name" value="B3"/>
    <property type="match status" value="2"/>
</dbReference>
<evidence type="ECO:0000256" key="6">
    <source>
        <dbReference type="SAM" id="MobiDB-lite"/>
    </source>
</evidence>
<dbReference type="Gene3D" id="2.40.330.10">
    <property type="entry name" value="DNA-binding pseudobarrel domain"/>
    <property type="match status" value="2"/>
</dbReference>
<protein>
    <recommendedName>
        <fullName evidence="7">TF-B3 domain-containing protein</fullName>
    </recommendedName>
</protein>
<evidence type="ECO:0000313" key="8">
    <source>
        <dbReference type="EMBL" id="KAK7407771.1"/>
    </source>
</evidence>
<dbReference type="InterPro" id="IPR003340">
    <property type="entry name" value="B3_DNA-bd"/>
</dbReference>
<name>A0AAN9SWU5_PSOTE</name>
<dbReference type="GO" id="GO:0003677">
    <property type="term" value="F:DNA binding"/>
    <property type="evidence" value="ECO:0007669"/>
    <property type="project" value="UniProtKB-KW"/>
</dbReference>
<dbReference type="EMBL" id="JAYMYS010000002">
    <property type="protein sequence ID" value="KAK7407771.1"/>
    <property type="molecule type" value="Genomic_DNA"/>
</dbReference>
<evidence type="ECO:0000256" key="2">
    <source>
        <dbReference type="ARBA" id="ARBA00023015"/>
    </source>
</evidence>
<comment type="subcellular location">
    <subcellularLocation>
        <location evidence="1">Nucleus</location>
    </subcellularLocation>
</comment>
<keyword evidence="4" id="KW-0804">Transcription</keyword>
<keyword evidence="3" id="KW-0238">DNA-binding</keyword>
<dbReference type="AlphaFoldDB" id="A0AAN9SWU5"/>
<dbReference type="CDD" id="cd10017">
    <property type="entry name" value="B3_DNA"/>
    <property type="match status" value="2"/>
</dbReference>
<feature type="compositionally biased region" description="Basic and acidic residues" evidence="6">
    <location>
        <begin position="133"/>
        <end position="142"/>
    </location>
</feature>
<feature type="domain" description="TF-B3" evidence="7">
    <location>
        <begin position="2"/>
        <end position="95"/>
    </location>
</feature>
<evidence type="ECO:0000256" key="5">
    <source>
        <dbReference type="ARBA" id="ARBA00023242"/>
    </source>
</evidence>
<gene>
    <name evidence="8" type="ORF">VNO78_09839</name>
</gene>
<dbReference type="SUPFAM" id="SSF101936">
    <property type="entry name" value="DNA-binding pseudobarrel domain"/>
    <property type="match status" value="2"/>
</dbReference>
<feature type="region of interest" description="Disordered" evidence="6">
    <location>
        <begin position="103"/>
        <end position="142"/>
    </location>
</feature>
<dbReference type="InterPro" id="IPR050655">
    <property type="entry name" value="Plant_B3_domain"/>
</dbReference>
<evidence type="ECO:0000256" key="1">
    <source>
        <dbReference type="ARBA" id="ARBA00004123"/>
    </source>
</evidence>